<keyword evidence="1" id="KW-0472">Membrane</keyword>
<dbReference type="RefSeq" id="YP_002128447.1">
    <property type="nucleotide sequence ID" value="NC_011142.1"/>
</dbReference>
<sequence>MTILQIMAIALAVCIGCSIVLVVWFFYERAKYRERNDFDGVDLSDKQLDQLVKQFAEEQRWG</sequence>
<dbReference type="KEGG" id="vg:6779525"/>
<protein>
    <submittedName>
        <fullName evidence="2">Uncharacterized protein</fullName>
    </submittedName>
</protein>
<organism evidence="2 3">
    <name type="scientific">Iodobacter phage PhiPLPE</name>
    <dbReference type="NCBI Taxonomy" id="551895"/>
    <lineage>
        <taxon>Viruses</taxon>
        <taxon>Duplodnaviria</taxon>
        <taxon>Heunggongvirae</taxon>
        <taxon>Uroviricota</taxon>
        <taxon>Caudoviricetes</taxon>
        <taxon>Iodovirus</taxon>
        <taxon>Iodovirus PLPE</taxon>
    </lineage>
</organism>
<proteinExistence type="predicted"/>
<reference evidence="3" key="1">
    <citation type="journal article" date="2009" name="Environ. Microbiol. Rep.">
        <title>Isolation and genomic characterization of the first phage infecting Iodobacteria: ?PLPE, a myovirus having a novel set of features.</title>
        <authorList>
            <person name="Leblanc C."/>
            <person name="Caumont-Sarcos A."/>
            <person name="Comeau A.M."/>
            <person name="Krisch H.M."/>
        </authorList>
    </citation>
    <scope>NUCLEOTIDE SEQUENCE [LARGE SCALE GENOMIC DNA]</scope>
</reference>
<keyword evidence="3" id="KW-1185">Reference proteome</keyword>
<evidence type="ECO:0000313" key="3">
    <source>
        <dbReference type="Proteomes" id="UP000001862"/>
    </source>
</evidence>
<accession>B5AX32</accession>
<dbReference type="EMBL" id="EU876853">
    <property type="protein sequence ID" value="ACG60335.1"/>
    <property type="molecule type" value="Genomic_DNA"/>
</dbReference>
<evidence type="ECO:0000313" key="2">
    <source>
        <dbReference type="EMBL" id="ACG60335.1"/>
    </source>
</evidence>
<gene>
    <name evidence="2" type="ORF">phiPLPE_13</name>
</gene>
<dbReference type="Proteomes" id="UP000001862">
    <property type="component" value="Segment"/>
</dbReference>
<name>B5AX32_9CAUD</name>
<dbReference type="GeneID" id="6779525"/>
<keyword evidence="1" id="KW-1133">Transmembrane helix</keyword>
<feature type="transmembrane region" description="Helical" evidence="1">
    <location>
        <begin position="6"/>
        <end position="27"/>
    </location>
</feature>
<evidence type="ECO:0000256" key="1">
    <source>
        <dbReference type="SAM" id="Phobius"/>
    </source>
</evidence>
<keyword evidence="1" id="KW-0812">Transmembrane</keyword>